<evidence type="ECO:0000313" key="1">
    <source>
        <dbReference type="EMBL" id="SEP94252.1"/>
    </source>
</evidence>
<dbReference type="InterPro" id="IPR038282">
    <property type="entry name" value="DUF2267_sf"/>
</dbReference>
<comment type="caution">
    <text evidence="1">The sequence shown here is derived from an EMBL/GenBank/DDBJ whole genome shotgun (WGS) entry which is preliminary data.</text>
</comment>
<dbReference type="Proteomes" id="UP000198512">
    <property type="component" value="Unassembled WGS sequence"/>
</dbReference>
<dbReference type="Gene3D" id="1.10.490.110">
    <property type="entry name" value="Uncharacterized conserved protein DUF2267"/>
    <property type="match status" value="1"/>
</dbReference>
<dbReference type="InterPro" id="IPR018727">
    <property type="entry name" value="DUF2267"/>
</dbReference>
<proteinExistence type="predicted"/>
<reference evidence="1 2" key="1">
    <citation type="submission" date="2016-10" db="EMBL/GenBank/DDBJ databases">
        <authorList>
            <person name="Varghese N."/>
            <person name="Submissions S."/>
        </authorList>
    </citation>
    <scope>NUCLEOTIDE SEQUENCE [LARGE SCALE GENOMIC DNA]</scope>
    <source>
        <strain evidence="1 2">CIP 109853</strain>
    </source>
</reference>
<name>A0ABY1B5B4_9PSED</name>
<keyword evidence="2" id="KW-1185">Reference proteome</keyword>
<dbReference type="RefSeq" id="WP_069516109.1">
    <property type="nucleotide sequence ID" value="NZ_FOFP01000002.1"/>
</dbReference>
<accession>A0ABY1B5B4</accession>
<protein>
    <submittedName>
        <fullName evidence="1">Uncharacterized conserved protein, DUF2267 family</fullName>
    </submittedName>
</protein>
<gene>
    <name evidence="1" type="ORF">SAMN05216600_102352</name>
</gene>
<dbReference type="Pfam" id="PF10025">
    <property type="entry name" value="DUF2267"/>
    <property type="match status" value="1"/>
</dbReference>
<organism evidence="1 2">
    <name type="scientific">Pseudomonas cuatrocienegasensis</name>
    <dbReference type="NCBI Taxonomy" id="543360"/>
    <lineage>
        <taxon>Bacteria</taxon>
        <taxon>Pseudomonadati</taxon>
        <taxon>Pseudomonadota</taxon>
        <taxon>Gammaproteobacteria</taxon>
        <taxon>Pseudomonadales</taxon>
        <taxon>Pseudomonadaceae</taxon>
        <taxon>Pseudomonas</taxon>
    </lineage>
</organism>
<dbReference type="EMBL" id="FOFP01000002">
    <property type="protein sequence ID" value="SEP94252.1"/>
    <property type="molecule type" value="Genomic_DNA"/>
</dbReference>
<evidence type="ECO:0000313" key="2">
    <source>
        <dbReference type="Proteomes" id="UP000198512"/>
    </source>
</evidence>
<sequence>MPVPPPYYRASEQFERFMLDARDAAELHTTNMAWNMVVGVLQAFRRRVSLKNALLFANLLPPGIRALFVADWDADETVHPFVSPAELLREIRSVRTAHNFAPDNAHLAVAIALRRNVDTQALDGLLQQIGEEAYRFWFVEPDVMRRAPQTRELLIQCRAD</sequence>